<evidence type="ECO:0000313" key="3">
    <source>
        <dbReference type="Proteomes" id="UP001144313"/>
    </source>
</evidence>
<feature type="compositionally biased region" description="Low complexity" evidence="1">
    <location>
        <begin position="59"/>
        <end position="76"/>
    </location>
</feature>
<comment type="caution">
    <text evidence="2">The sequence shown here is derived from an EMBL/GenBank/DDBJ whole genome shotgun (WGS) entry which is preliminary data.</text>
</comment>
<dbReference type="EMBL" id="BSDT01000001">
    <property type="protein sequence ID" value="GLI40378.1"/>
    <property type="molecule type" value="Genomic_DNA"/>
</dbReference>
<proteinExistence type="predicted"/>
<dbReference type="Proteomes" id="UP001144313">
    <property type="component" value="Unassembled WGS sequence"/>
</dbReference>
<evidence type="ECO:0000256" key="1">
    <source>
        <dbReference type="SAM" id="MobiDB-lite"/>
    </source>
</evidence>
<dbReference type="AlphaFoldDB" id="A0A9W6LE60"/>
<protein>
    <submittedName>
        <fullName evidence="2">Uncharacterized protein</fullName>
    </submittedName>
</protein>
<organism evidence="2 3">
    <name type="scientific">Glycomyces algeriensis</name>
    <dbReference type="NCBI Taxonomy" id="256037"/>
    <lineage>
        <taxon>Bacteria</taxon>
        <taxon>Bacillati</taxon>
        <taxon>Actinomycetota</taxon>
        <taxon>Actinomycetes</taxon>
        <taxon>Glycomycetales</taxon>
        <taxon>Glycomycetaceae</taxon>
        <taxon>Glycomyces</taxon>
    </lineage>
</organism>
<name>A0A9W6LE60_9ACTN</name>
<feature type="region of interest" description="Disordered" evidence="1">
    <location>
        <begin position="97"/>
        <end position="153"/>
    </location>
</feature>
<evidence type="ECO:0000313" key="2">
    <source>
        <dbReference type="EMBL" id="GLI40378.1"/>
    </source>
</evidence>
<sequence>MRNGNGWPAEDSILTAALPDRPRRDGRRPTGGPGREGGDVRVALGAHLQGVGSHRGPIPRLRSAPCPARRAPAGAAARTGWVIPLASGRRARQIAGTDACGAAGRPAPEGCARGAGRADPLAERPVRPEGARRTANPTVRGTAAFDTGPHHLT</sequence>
<reference evidence="2" key="1">
    <citation type="submission" date="2022-12" db="EMBL/GenBank/DDBJ databases">
        <title>Reference genome sequencing for broad-spectrum identification of bacterial and archaeal isolates by mass spectrometry.</title>
        <authorList>
            <person name="Sekiguchi Y."/>
            <person name="Tourlousse D.M."/>
        </authorList>
    </citation>
    <scope>NUCLEOTIDE SEQUENCE</scope>
    <source>
        <strain evidence="2">LLR39Z86</strain>
    </source>
</reference>
<feature type="region of interest" description="Disordered" evidence="1">
    <location>
        <begin position="1"/>
        <end position="76"/>
    </location>
</feature>
<accession>A0A9W6LE60</accession>
<keyword evidence="3" id="KW-1185">Reference proteome</keyword>
<gene>
    <name evidence="2" type="ORF">GALLR39Z86_02280</name>
</gene>
<feature type="compositionally biased region" description="Basic and acidic residues" evidence="1">
    <location>
        <begin position="120"/>
        <end position="132"/>
    </location>
</feature>